<dbReference type="Proteomes" id="UP001139150">
    <property type="component" value="Unassembled WGS sequence"/>
</dbReference>
<name>A0A9X2I5L6_9BACI</name>
<dbReference type="EMBL" id="JAKRYL010000018">
    <property type="protein sequence ID" value="MCL7748701.1"/>
    <property type="molecule type" value="Genomic_DNA"/>
</dbReference>
<dbReference type="AlphaFoldDB" id="A0A9X2I5L6"/>
<evidence type="ECO:0000313" key="1">
    <source>
        <dbReference type="EMBL" id="MCL7748701.1"/>
    </source>
</evidence>
<sequence length="150" mass="17429">MEAKPHDDKQIDEFIQGNNYLPAKKAINRFEQEQGKEVSLPKKLPFRPTHKFGQLTIEGDLRLHYLRVFNKPHQDFIISVLAPESKIEKHIFSEDKVVTLKDGTKAYFQSKDHIHTLMFKKKGWGYLLTGSIKQSKDYDLEGLMEIAESI</sequence>
<reference evidence="1" key="1">
    <citation type="submission" date="2022-02" db="EMBL/GenBank/DDBJ databases">
        <title>Halalkalibacter sp. nov. isolated from Lonar Lake, India.</title>
        <authorList>
            <person name="Joshi A."/>
            <person name="Thite S."/>
            <person name="Lodha T."/>
        </authorList>
    </citation>
    <scope>NUCLEOTIDE SEQUENCE</scope>
    <source>
        <strain evidence="1">MEB205</strain>
    </source>
</reference>
<accession>A0A9X2I5L6</accession>
<evidence type="ECO:0000313" key="2">
    <source>
        <dbReference type="Proteomes" id="UP001139150"/>
    </source>
</evidence>
<dbReference type="RefSeq" id="WP_250097588.1">
    <property type="nucleotide sequence ID" value="NZ_JAKRYL010000018.1"/>
</dbReference>
<proteinExistence type="predicted"/>
<protein>
    <submittedName>
        <fullName evidence="1">Autoinducer</fullName>
    </submittedName>
</protein>
<gene>
    <name evidence="1" type="ORF">MF646_16375</name>
</gene>
<organism evidence="1 2">
    <name type="scientific">Halalkalibacter alkaliphilus</name>
    <dbReference type="NCBI Taxonomy" id="2917993"/>
    <lineage>
        <taxon>Bacteria</taxon>
        <taxon>Bacillati</taxon>
        <taxon>Bacillota</taxon>
        <taxon>Bacilli</taxon>
        <taxon>Bacillales</taxon>
        <taxon>Bacillaceae</taxon>
        <taxon>Halalkalibacter</taxon>
    </lineage>
</organism>
<keyword evidence="2" id="KW-1185">Reference proteome</keyword>
<comment type="caution">
    <text evidence="1">The sequence shown here is derived from an EMBL/GenBank/DDBJ whole genome shotgun (WGS) entry which is preliminary data.</text>
</comment>